<dbReference type="WBParaSite" id="SSTP_0000375200.1">
    <property type="protein sequence ID" value="SSTP_0000375200.1"/>
    <property type="gene ID" value="SSTP_0000375200"/>
</dbReference>
<evidence type="ECO:0000256" key="2">
    <source>
        <dbReference type="SAM" id="Coils"/>
    </source>
</evidence>
<proteinExistence type="inferred from homology"/>
<sequence>MGLFGLSKKPDPKEHIKELQRKMRIEMRALDRQIHQIEREEEKVKREIKEAAKKGDKDVCKVLAKGIVRSRKAVSRIYASKAQINGIIMSMSHQLSSMRMAGSIKASTDVMQQMSSLVKVPEIAATMREMSREMTKIGIIDEMIDDTMESVDPEDIEELADIEVENTLWEITKGELGKAPTAQTGELGDGMTEYRKEADKMLDSLNALNN</sequence>
<evidence type="ECO:0000313" key="3">
    <source>
        <dbReference type="Proteomes" id="UP000035681"/>
    </source>
</evidence>
<evidence type="ECO:0000256" key="1">
    <source>
        <dbReference type="ARBA" id="ARBA00006190"/>
    </source>
</evidence>
<comment type="similarity">
    <text evidence="1">Belongs to the SNF7 family.</text>
</comment>
<keyword evidence="2" id="KW-0175">Coiled coil</keyword>
<name>A0A0K0E2N3_STRER</name>
<accession>A0A0K0E2N3</accession>
<feature type="coiled-coil region" evidence="2">
    <location>
        <begin position="16"/>
        <end position="57"/>
    </location>
</feature>
<reference evidence="4" key="1">
    <citation type="submission" date="2015-08" db="UniProtKB">
        <authorList>
            <consortium name="WormBaseParasite"/>
        </authorList>
    </citation>
    <scope>IDENTIFICATION</scope>
</reference>
<dbReference type="AlphaFoldDB" id="A0A0K0E2N3"/>
<dbReference type="WBParaSite" id="TCONS_00008183.p1">
    <property type="protein sequence ID" value="TCONS_00008183.p1"/>
    <property type="gene ID" value="XLOC_006155"/>
</dbReference>
<dbReference type="Gene3D" id="6.10.140.1230">
    <property type="match status" value="1"/>
</dbReference>
<organism evidence="4">
    <name type="scientific">Strongyloides stercoralis</name>
    <name type="common">Threadworm</name>
    <dbReference type="NCBI Taxonomy" id="6248"/>
    <lineage>
        <taxon>Eukaryota</taxon>
        <taxon>Metazoa</taxon>
        <taxon>Ecdysozoa</taxon>
        <taxon>Nematoda</taxon>
        <taxon>Chromadorea</taxon>
        <taxon>Rhabditida</taxon>
        <taxon>Tylenchina</taxon>
        <taxon>Panagrolaimomorpha</taxon>
        <taxon>Strongyloidoidea</taxon>
        <taxon>Strongyloididae</taxon>
        <taxon>Strongyloides</taxon>
    </lineage>
</organism>
<dbReference type="InterPro" id="IPR005024">
    <property type="entry name" value="Snf7_fam"/>
</dbReference>
<protein>
    <submittedName>
        <fullName evidence="4">Charged multivesicular body protein 3</fullName>
    </submittedName>
    <submittedName>
        <fullName evidence="5">Deoxyribose-phosphate aldolase</fullName>
    </submittedName>
</protein>
<dbReference type="GO" id="GO:0007034">
    <property type="term" value="P:vacuolar transport"/>
    <property type="evidence" value="ECO:0007669"/>
    <property type="project" value="InterPro"/>
</dbReference>
<evidence type="ECO:0000313" key="4">
    <source>
        <dbReference type="WBParaSite" id="SSTP_0000375200.1"/>
    </source>
</evidence>
<dbReference type="PANTHER" id="PTHR10476">
    <property type="entry name" value="CHARGED MULTIVESICULAR BODY PROTEIN"/>
    <property type="match status" value="1"/>
</dbReference>
<evidence type="ECO:0000313" key="5">
    <source>
        <dbReference type="WBParaSite" id="TCONS_00008183.p1"/>
    </source>
</evidence>
<dbReference type="Pfam" id="PF03357">
    <property type="entry name" value="Snf7"/>
    <property type="match status" value="1"/>
</dbReference>
<dbReference type="Proteomes" id="UP000035681">
    <property type="component" value="Unplaced"/>
</dbReference>
<keyword evidence="3" id="KW-1185">Reference proteome</keyword>
<dbReference type="STRING" id="6248.A0A0K0E2N3"/>